<dbReference type="InterPro" id="IPR008554">
    <property type="entry name" value="Glutaredoxin-like"/>
</dbReference>
<keyword evidence="1" id="KW-0249">Electron transport</keyword>
<dbReference type="Proteomes" id="UP001150907">
    <property type="component" value="Unassembled WGS sequence"/>
</dbReference>
<dbReference type="InterPro" id="IPR036249">
    <property type="entry name" value="Thioredoxin-like_sf"/>
</dbReference>
<dbReference type="Gene3D" id="3.40.30.10">
    <property type="entry name" value="Glutaredoxin"/>
    <property type="match status" value="1"/>
</dbReference>
<evidence type="ECO:0000256" key="1">
    <source>
        <dbReference type="RuleBase" id="RU363082"/>
    </source>
</evidence>
<sequence>MSGKVAPRLVLTMFTHSRCQLCVTAKEALALVHKRVPFEIREVDIRQSGNEKWFEEYKHDVPVIHANNKFLLWHRVNVDETVARLQEILKHPPSEDPEDEEL</sequence>
<gene>
    <name evidence="2" type="ORF">H4R26_003918</name>
</gene>
<comment type="similarity">
    <text evidence="1">Belongs to the glutaredoxin family.</text>
</comment>
<dbReference type="PANTHER" id="PTHR33558:SF1">
    <property type="entry name" value="GLUTAREDOXIN-LIKE PROTEIN C5ORF63 HOMOLOG"/>
    <property type="match status" value="1"/>
</dbReference>
<comment type="caution">
    <text evidence="2">The sequence shown here is derived from an EMBL/GenBank/DDBJ whole genome shotgun (WGS) entry which is preliminary data.</text>
</comment>
<reference evidence="2" key="1">
    <citation type="submission" date="2022-07" db="EMBL/GenBank/DDBJ databases">
        <title>Phylogenomic reconstructions and comparative analyses of Kickxellomycotina fungi.</title>
        <authorList>
            <person name="Reynolds N.K."/>
            <person name="Stajich J.E."/>
            <person name="Barry K."/>
            <person name="Grigoriev I.V."/>
            <person name="Crous P."/>
            <person name="Smith M.E."/>
        </authorList>
    </citation>
    <scope>NUCLEOTIDE SEQUENCE</scope>
    <source>
        <strain evidence="2">IMI 214461</strain>
    </source>
</reference>
<dbReference type="SUPFAM" id="SSF52833">
    <property type="entry name" value="Thioredoxin-like"/>
    <property type="match status" value="1"/>
</dbReference>
<dbReference type="OrthoDB" id="429967at2759"/>
<accession>A0A9W8BAB8</accession>
<dbReference type="Pfam" id="PF05768">
    <property type="entry name" value="Glrx-like"/>
    <property type="match status" value="1"/>
</dbReference>
<evidence type="ECO:0000313" key="2">
    <source>
        <dbReference type="EMBL" id="KAJ2001835.1"/>
    </source>
</evidence>
<protein>
    <recommendedName>
        <fullName evidence="1">Glutaredoxin-like protein</fullName>
    </recommendedName>
</protein>
<dbReference type="EMBL" id="JANBQF010000360">
    <property type="protein sequence ID" value="KAJ2001835.1"/>
    <property type="molecule type" value="Genomic_DNA"/>
</dbReference>
<evidence type="ECO:0000313" key="3">
    <source>
        <dbReference type="Proteomes" id="UP001150907"/>
    </source>
</evidence>
<dbReference type="PANTHER" id="PTHR33558">
    <property type="entry name" value="GLUTAREDOXIN-LIKE PROTEIN C5ORF63 HOMOLOG"/>
    <property type="match status" value="1"/>
</dbReference>
<name>A0A9W8BAB8_9FUNG</name>
<organism evidence="2 3">
    <name type="scientific">Coemansia thaxteri</name>
    <dbReference type="NCBI Taxonomy" id="2663907"/>
    <lineage>
        <taxon>Eukaryota</taxon>
        <taxon>Fungi</taxon>
        <taxon>Fungi incertae sedis</taxon>
        <taxon>Zoopagomycota</taxon>
        <taxon>Kickxellomycotina</taxon>
        <taxon>Kickxellomycetes</taxon>
        <taxon>Kickxellales</taxon>
        <taxon>Kickxellaceae</taxon>
        <taxon>Coemansia</taxon>
    </lineage>
</organism>
<dbReference type="AlphaFoldDB" id="A0A9W8BAB8"/>
<keyword evidence="3" id="KW-1185">Reference proteome</keyword>
<dbReference type="InterPro" id="IPR052565">
    <property type="entry name" value="Glutaredoxin-like_YDR286C"/>
</dbReference>
<proteinExistence type="inferred from homology"/>
<keyword evidence="1" id="KW-0813">Transport</keyword>